<organism evidence="2 3">
    <name type="scientific">Puccinia coronata f. sp. avenae</name>
    <dbReference type="NCBI Taxonomy" id="200324"/>
    <lineage>
        <taxon>Eukaryota</taxon>
        <taxon>Fungi</taxon>
        <taxon>Dikarya</taxon>
        <taxon>Basidiomycota</taxon>
        <taxon>Pucciniomycotina</taxon>
        <taxon>Pucciniomycetes</taxon>
        <taxon>Pucciniales</taxon>
        <taxon>Pucciniaceae</taxon>
        <taxon>Puccinia</taxon>
    </lineage>
</organism>
<proteinExistence type="predicted"/>
<reference evidence="2 3" key="1">
    <citation type="submission" date="2017-11" db="EMBL/GenBank/DDBJ databases">
        <title>De novo assembly and phasing of dikaryotic genomes from two isolates of Puccinia coronata f. sp. avenae, the causal agent of oat crown rust.</title>
        <authorList>
            <person name="Miller M.E."/>
            <person name="Zhang Y."/>
            <person name="Omidvar V."/>
            <person name="Sperschneider J."/>
            <person name="Schwessinger B."/>
            <person name="Raley C."/>
            <person name="Palmer J.M."/>
            <person name="Garnica D."/>
            <person name="Upadhyaya N."/>
            <person name="Rathjen J."/>
            <person name="Taylor J.M."/>
            <person name="Park R.F."/>
            <person name="Dodds P.N."/>
            <person name="Hirsch C.D."/>
            <person name="Kianian S.F."/>
            <person name="Figueroa M."/>
        </authorList>
    </citation>
    <scope>NUCLEOTIDE SEQUENCE [LARGE SCALE GENOMIC DNA]</scope>
    <source>
        <strain evidence="2">12SD80</strain>
    </source>
</reference>
<evidence type="ECO:0000256" key="1">
    <source>
        <dbReference type="SAM" id="MobiDB-lite"/>
    </source>
</evidence>
<name>A0A2N5UPP6_9BASI</name>
<evidence type="ECO:0000313" key="3">
    <source>
        <dbReference type="Proteomes" id="UP000235392"/>
    </source>
</evidence>
<evidence type="ECO:0000313" key="2">
    <source>
        <dbReference type="EMBL" id="PLW39627.1"/>
    </source>
</evidence>
<feature type="region of interest" description="Disordered" evidence="1">
    <location>
        <begin position="32"/>
        <end position="51"/>
    </location>
</feature>
<dbReference type="Proteomes" id="UP000235392">
    <property type="component" value="Unassembled WGS sequence"/>
</dbReference>
<sequence length="129" mass="14092">MAARDQPNGGQGSLEPLLVAGRLYLPTRLVDKPGNGYRSSPEATPGRWQALSTHQASVRRRVYGPWPLAGRYSPPLPAMQVSTSMAGRFKGFGGSNLHLTITQLSPNLEEVWPEFLKELDQPVDPAKAQ</sequence>
<dbReference type="EMBL" id="PGCI01000113">
    <property type="protein sequence ID" value="PLW39627.1"/>
    <property type="molecule type" value="Genomic_DNA"/>
</dbReference>
<accession>A0A2N5UPP6</accession>
<gene>
    <name evidence="2" type="ORF">PCASD_08778</name>
</gene>
<protein>
    <submittedName>
        <fullName evidence="2">Uncharacterized protein</fullName>
    </submittedName>
</protein>
<dbReference type="AlphaFoldDB" id="A0A2N5UPP6"/>
<comment type="caution">
    <text evidence="2">The sequence shown here is derived from an EMBL/GenBank/DDBJ whole genome shotgun (WGS) entry which is preliminary data.</text>
</comment>